<evidence type="ECO:0000259" key="1">
    <source>
        <dbReference type="Pfam" id="PF00535"/>
    </source>
</evidence>
<feature type="domain" description="Galactofuranosyltransferase GlfT2 N-terminal" evidence="2">
    <location>
        <begin position="4"/>
        <end position="139"/>
    </location>
</feature>
<dbReference type="InterPro" id="IPR040492">
    <property type="entry name" value="GlfT2_N"/>
</dbReference>
<name>A0A256F271_9HYPH</name>
<feature type="domain" description="Glycosyltransferase 2-like" evidence="1">
    <location>
        <begin position="151"/>
        <end position="262"/>
    </location>
</feature>
<dbReference type="InterPro" id="IPR001173">
    <property type="entry name" value="Glyco_trans_2-like"/>
</dbReference>
<keyword evidence="4" id="KW-1185">Reference proteome</keyword>
<dbReference type="Pfam" id="PF00535">
    <property type="entry name" value="Glycos_transf_2"/>
    <property type="match status" value="1"/>
</dbReference>
<dbReference type="Pfam" id="PF17994">
    <property type="entry name" value="Glft2_N"/>
    <property type="match status" value="1"/>
</dbReference>
<dbReference type="Gene3D" id="3.90.550.60">
    <property type="match status" value="1"/>
</dbReference>
<gene>
    <name evidence="3" type="ORF">CEV33_2657</name>
</gene>
<dbReference type="AlphaFoldDB" id="A0A256F271"/>
<dbReference type="GO" id="GO:0016740">
    <property type="term" value="F:transferase activity"/>
    <property type="evidence" value="ECO:0007669"/>
    <property type="project" value="UniProtKB-KW"/>
</dbReference>
<sequence>MHKLQKLVFPKSEITAPIEMYFRSSETVSTDVEGVIGIPLGQTVSLDTFFNGFSVAPWKENCRIDNLGIALVGKGNVTVRIGLHSIENGMPWLGETTVDLSAVPVEIDLPFWSMMSDGILFYSVTANTDSEISDGYYFTKDAPTTDVKLGIVITHFNRKHYVLPAMKRISDTLLADPDLSANIDLIVVDNSQNIEPSEAAKATVIPNKNLGGSGGFTRGLLHLKDNGFSHCLFMDDDASCEMEAIRRTFQILQFGAVPNLAVAGSMLREDKPFLLHEKGADYRGTRVINLKNGLDMRKVVDLLKAELPEHVAYGGWWHFAFKISDVKQFSFPFFVRGDDMLFGMTNPFNILTMNGVGGWADDFGLKEGPFTRYLSLRAALVCTMIASDTAAVSMVKTYFKCVLGSALSYNYGGARAYTQAVCDVMKGPQFWVDNIDTSSLRKQIANLAPDEQMKPFSVPADAEIGSLDRTKAHKVFRILTLNGFLLPSFVLKNRTAVEPKNFLASFQRIFRYKQVAFVAPDQTGYVVKHDKVQFFSALFKCIVVAITFMGSVSRLRKQYRTELYTVATEKFWRDIYSKP</sequence>
<evidence type="ECO:0000313" key="3">
    <source>
        <dbReference type="EMBL" id="OYR08935.1"/>
    </source>
</evidence>
<proteinExistence type="predicted"/>
<organism evidence="3 4">
    <name type="scientific">Brucella grignonensis</name>
    <dbReference type="NCBI Taxonomy" id="94627"/>
    <lineage>
        <taxon>Bacteria</taxon>
        <taxon>Pseudomonadati</taxon>
        <taxon>Pseudomonadota</taxon>
        <taxon>Alphaproteobacteria</taxon>
        <taxon>Hyphomicrobiales</taxon>
        <taxon>Brucellaceae</taxon>
        <taxon>Brucella/Ochrobactrum group</taxon>
        <taxon>Brucella</taxon>
    </lineage>
</organism>
<reference evidence="3 4" key="1">
    <citation type="submission" date="2017-07" db="EMBL/GenBank/DDBJ databases">
        <title>Phylogenetic study on the rhizospheric bacterium Ochrobactrum sp. A44.</title>
        <authorList>
            <person name="Krzyzanowska D.M."/>
            <person name="Ossowicki A."/>
            <person name="Rajewska M."/>
            <person name="Maciag T."/>
            <person name="Kaczynski Z."/>
            <person name="Czerwicka M."/>
            <person name="Jafra S."/>
        </authorList>
    </citation>
    <scope>NUCLEOTIDE SEQUENCE [LARGE SCALE GENOMIC DNA]</scope>
    <source>
        <strain evidence="3 4">OgA9a</strain>
    </source>
</reference>
<evidence type="ECO:0000259" key="2">
    <source>
        <dbReference type="Pfam" id="PF17994"/>
    </source>
</evidence>
<dbReference type="InterPro" id="IPR029044">
    <property type="entry name" value="Nucleotide-diphossugar_trans"/>
</dbReference>
<keyword evidence="3" id="KW-0808">Transferase</keyword>
<dbReference type="EMBL" id="NNRL01000164">
    <property type="protein sequence ID" value="OYR08935.1"/>
    <property type="molecule type" value="Genomic_DNA"/>
</dbReference>
<evidence type="ECO:0000313" key="4">
    <source>
        <dbReference type="Proteomes" id="UP000216478"/>
    </source>
</evidence>
<dbReference type="RefSeq" id="WP_094541836.1">
    <property type="nucleotide sequence ID" value="NZ_JBHEER010000001.1"/>
</dbReference>
<accession>A0A256F271</accession>
<dbReference type="OrthoDB" id="5148555at2"/>
<comment type="caution">
    <text evidence="3">The sequence shown here is derived from an EMBL/GenBank/DDBJ whole genome shotgun (WGS) entry which is preliminary data.</text>
</comment>
<protein>
    <submittedName>
        <fullName evidence="3">Glycosyl transferase 2 family protein</fullName>
    </submittedName>
</protein>
<dbReference type="Proteomes" id="UP000216478">
    <property type="component" value="Unassembled WGS sequence"/>
</dbReference>
<dbReference type="SUPFAM" id="SSF53448">
    <property type="entry name" value="Nucleotide-diphospho-sugar transferases"/>
    <property type="match status" value="1"/>
</dbReference>